<dbReference type="Proteomes" id="UP000824120">
    <property type="component" value="Chromosome 5"/>
</dbReference>
<accession>A0A9J5Z3K5</accession>
<evidence type="ECO:0000313" key="2">
    <source>
        <dbReference type="Proteomes" id="UP000824120"/>
    </source>
</evidence>
<proteinExistence type="predicted"/>
<dbReference type="EMBL" id="JACXVP010000005">
    <property type="protein sequence ID" value="KAG5606020.1"/>
    <property type="molecule type" value="Genomic_DNA"/>
</dbReference>
<reference evidence="1 2" key="1">
    <citation type="submission" date="2020-09" db="EMBL/GenBank/DDBJ databases">
        <title>De no assembly of potato wild relative species, Solanum commersonii.</title>
        <authorList>
            <person name="Cho K."/>
        </authorList>
    </citation>
    <scope>NUCLEOTIDE SEQUENCE [LARGE SCALE GENOMIC DNA]</scope>
    <source>
        <strain evidence="1">LZ3.2</strain>
        <tissue evidence="1">Leaf</tissue>
    </source>
</reference>
<dbReference type="AlphaFoldDB" id="A0A9J5Z3K5"/>
<sequence>MKPKGIDGARTSDGACERCLRGMRTQWCMAAATAAVRCCDKSPAQPSCLVAIVEFGTLNKPPGDKPRGR</sequence>
<evidence type="ECO:0000313" key="1">
    <source>
        <dbReference type="EMBL" id="KAG5606020.1"/>
    </source>
</evidence>
<keyword evidence="2" id="KW-1185">Reference proteome</keyword>
<protein>
    <submittedName>
        <fullName evidence="1">Uncharacterized protein</fullName>
    </submittedName>
</protein>
<organism evidence="1 2">
    <name type="scientific">Solanum commersonii</name>
    <name type="common">Commerson's wild potato</name>
    <name type="synonym">Commerson's nightshade</name>
    <dbReference type="NCBI Taxonomy" id="4109"/>
    <lineage>
        <taxon>Eukaryota</taxon>
        <taxon>Viridiplantae</taxon>
        <taxon>Streptophyta</taxon>
        <taxon>Embryophyta</taxon>
        <taxon>Tracheophyta</taxon>
        <taxon>Spermatophyta</taxon>
        <taxon>Magnoliopsida</taxon>
        <taxon>eudicotyledons</taxon>
        <taxon>Gunneridae</taxon>
        <taxon>Pentapetalae</taxon>
        <taxon>asterids</taxon>
        <taxon>lamiids</taxon>
        <taxon>Solanales</taxon>
        <taxon>Solanaceae</taxon>
        <taxon>Solanoideae</taxon>
        <taxon>Solaneae</taxon>
        <taxon>Solanum</taxon>
    </lineage>
</organism>
<comment type="caution">
    <text evidence="1">The sequence shown here is derived from an EMBL/GenBank/DDBJ whole genome shotgun (WGS) entry which is preliminary data.</text>
</comment>
<gene>
    <name evidence="1" type="ORF">H5410_027512</name>
</gene>
<name>A0A9J5Z3K5_SOLCO</name>